<feature type="domain" description="Tc1-like transposase DDE" evidence="1">
    <location>
        <begin position="1"/>
        <end position="58"/>
    </location>
</feature>
<dbReference type="Proteomes" id="UP000182229">
    <property type="component" value="Unassembled WGS sequence"/>
</dbReference>
<reference evidence="3" key="1">
    <citation type="submission" date="2016-11" db="EMBL/GenBank/DDBJ databases">
        <authorList>
            <person name="Shukria A."/>
            <person name="Stevens D.C."/>
        </authorList>
    </citation>
    <scope>NUCLEOTIDE SEQUENCE [LARGE SCALE GENOMIC DNA]</scope>
    <source>
        <strain evidence="3">Cbfe23</strain>
    </source>
</reference>
<keyword evidence="3" id="KW-1185">Reference proteome</keyword>
<evidence type="ECO:0000259" key="1">
    <source>
        <dbReference type="Pfam" id="PF13358"/>
    </source>
</evidence>
<accession>A0A1L9BKD5</accession>
<dbReference type="AlphaFoldDB" id="A0A1L9BKD5"/>
<evidence type="ECO:0000313" key="2">
    <source>
        <dbReference type="EMBL" id="OJH42703.1"/>
    </source>
</evidence>
<proteinExistence type="predicted"/>
<organism evidence="2 3">
    <name type="scientific">Cystobacter ferrugineus</name>
    <dbReference type="NCBI Taxonomy" id="83449"/>
    <lineage>
        <taxon>Bacteria</taxon>
        <taxon>Pseudomonadati</taxon>
        <taxon>Myxococcota</taxon>
        <taxon>Myxococcia</taxon>
        <taxon>Myxococcales</taxon>
        <taxon>Cystobacterineae</taxon>
        <taxon>Archangiaceae</taxon>
        <taxon>Cystobacter</taxon>
    </lineage>
</organism>
<name>A0A1L9BKD5_9BACT</name>
<evidence type="ECO:0000313" key="3">
    <source>
        <dbReference type="Proteomes" id="UP000182229"/>
    </source>
</evidence>
<reference evidence="2 3" key="2">
    <citation type="submission" date="2016-12" db="EMBL/GenBank/DDBJ databases">
        <title>Draft Genome Sequence of Cystobacter ferrugineus Strain Cbfe23.</title>
        <authorList>
            <person name="Akbar S."/>
            <person name="Dowd S.E."/>
            <person name="Stevens D.C."/>
        </authorList>
    </citation>
    <scope>NUCLEOTIDE SEQUENCE [LARGE SCALE GENOMIC DNA]</scope>
    <source>
        <strain evidence="2 3">Cbfe23</strain>
    </source>
</reference>
<dbReference type="InterPro" id="IPR038717">
    <property type="entry name" value="Tc1-like_DDE_dom"/>
</dbReference>
<sequence>MLVIDNGVPFNSRLSRTALEAAIPHVRTFWLPKYTSETLNWIENFWDHIKDTYFSRMLTEEREAFYPDAIRLLRRLRHSGRLAPLALRVTPERI</sequence>
<dbReference type="EMBL" id="MPIN01000001">
    <property type="protein sequence ID" value="OJH42703.1"/>
    <property type="molecule type" value="Genomic_DNA"/>
</dbReference>
<dbReference type="Pfam" id="PF13358">
    <property type="entry name" value="DDE_3"/>
    <property type="match status" value="1"/>
</dbReference>
<comment type="caution">
    <text evidence="2">The sequence shown here is derived from an EMBL/GenBank/DDBJ whole genome shotgun (WGS) entry which is preliminary data.</text>
</comment>
<protein>
    <recommendedName>
        <fullName evidence="1">Tc1-like transposase DDE domain-containing protein</fullName>
    </recommendedName>
</protein>
<gene>
    <name evidence="2" type="ORF">BON30_05855</name>
</gene>